<dbReference type="Proteomes" id="UP000067444">
    <property type="component" value="Chromosome"/>
</dbReference>
<proteinExistence type="predicted"/>
<organism evidence="1 2">
    <name type="scientific">Octadecabacter temperatus</name>
    <dbReference type="NCBI Taxonomy" id="1458307"/>
    <lineage>
        <taxon>Bacteria</taxon>
        <taxon>Pseudomonadati</taxon>
        <taxon>Pseudomonadota</taxon>
        <taxon>Alphaproteobacteria</taxon>
        <taxon>Rhodobacterales</taxon>
        <taxon>Roseobacteraceae</taxon>
        <taxon>Octadecabacter</taxon>
    </lineage>
</organism>
<name>A0A0K0YA37_9RHOB</name>
<dbReference type="KEGG" id="otm:OSB_32390"/>
<sequence>MKGPEHPAQTLSLTNVHSEKPPHVSLKLVRAILAAKV</sequence>
<protein>
    <submittedName>
        <fullName evidence="1">Uncharacterized protein</fullName>
    </submittedName>
</protein>
<dbReference type="STRING" id="1458307.OSB_32390"/>
<dbReference type="EMBL" id="CP012160">
    <property type="protein sequence ID" value="AKS47752.1"/>
    <property type="molecule type" value="Genomic_DNA"/>
</dbReference>
<accession>A0A0K0YA37</accession>
<keyword evidence="2" id="KW-1185">Reference proteome</keyword>
<reference evidence="1 2" key="1">
    <citation type="journal article" date="2015" name="Genome Announc.">
        <title>Closed Genome Sequence of Octadecabacter temperatus SB1, the First Mesophilic Species of the Genus Octadecabacter.</title>
        <authorList>
            <person name="Voget S."/>
            <person name="Billerbeck S."/>
            <person name="Simon M."/>
            <person name="Daniel R."/>
        </authorList>
    </citation>
    <scope>NUCLEOTIDE SEQUENCE [LARGE SCALE GENOMIC DNA]</scope>
    <source>
        <strain evidence="1 2">SB1</strain>
    </source>
</reference>
<gene>
    <name evidence="1" type="ORF">OSB_32390</name>
</gene>
<evidence type="ECO:0000313" key="1">
    <source>
        <dbReference type="EMBL" id="AKS47752.1"/>
    </source>
</evidence>
<dbReference type="AlphaFoldDB" id="A0A0K0YA37"/>
<evidence type="ECO:0000313" key="2">
    <source>
        <dbReference type="Proteomes" id="UP000067444"/>
    </source>
</evidence>